<dbReference type="Proteomes" id="UP000515312">
    <property type="component" value="Chromosome"/>
</dbReference>
<evidence type="ECO:0000256" key="1">
    <source>
        <dbReference type="ARBA" id="ARBA00023172"/>
    </source>
</evidence>
<dbReference type="GO" id="GO:0003677">
    <property type="term" value="F:DNA binding"/>
    <property type="evidence" value="ECO:0007669"/>
    <property type="project" value="InterPro"/>
</dbReference>
<dbReference type="SUPFAM" id="SSF56349">
    <property type="entry name" value="DNA breaking-rejoining enzymes"/>
    <property type="match status" value="1"/>
</dbReference>
<dbReference type="Gene3D" id="1.10.443.10">
    <property type="entry name" value="Intergrase catalytic core"/>
    <property type="match status" value="1"/>
</dbReference>
<dbReference type="GO" id="GO:0006310">
    <property type="term" value="P:DNA recombination"/>
    <property type="evidence" value="ECO:0007669"/>
    <property type="project" value="UniProtKB-KW"/>
</dbReference>
<dbReference type="InterPro" id="IPR002104">
    <property type="entry name" value="Integrase_catalytic"/>
</dbReference>
<dbReference type="InterPro" id="IPR013762">
    <property type="entry name" value="Integrase-like_cat_sf"/>
</dbReference>
<dbReference type="AlphaFoldDB" id="A0A7G8BHR8"/>
<name>A0A7G8BHR8_9BACT</name>
<dbReference type="KEGG" id="adin:H7849_24335"/>
<protein>
    <submittedName>
        <fullName evidence="3">Tyrosine-type recombinase/integrase</fullName>
    </submittedName>
</protein>
<dbReference type="EMBL" id="CP060394">
    <property type="protein sequence ID" value="QNI32088.1"/>
    <property type="molecule type" value="Genomic_DNA"/>
</dbReference>
<sequence>MSTRSRIRKQLRMKRRVFSRDELHQVLEHLARNPAMQDLHDVATVIADTGIRPRELALLRWTDIDFDGRRILVTNKALTQRSLPFGPKTMNVLIQRRERQPQSEGVLGPSPARILSRVTRQLRATCEQIGIYGVNLHLIRRTCVSHWYKPNRRLRGLARILGLLNRFLPVLGRLEHRSQLSK</sequence>
<feature type="domain" description="Tyr recombinase" evidence="2">
    <location>
        <begin position="13"/>
        <end position="182"/>
    </location>
</feature>
<evidence type="ECO:0000259" key="2">
    <source>
        <dbReference type="PROSITE" id="PS51898"/>
    </source>
</evidence>
<evidence type="ECO:0000313" key="3">
    <source>
        <dbReference type="EMBL" id="QNI32088.1"/>
    </source>
</evidence>
<gene>
    <name evidence="3" type="ORF">H7849_24335</name>
</gene>
<keyword evidence="1" id="KW-0233">DNA recombination</keyword>
<dbReference type="Pfam" id="PF00589">
    <property type="entry name" value="Phage_integrase"/>
    <property type="match status" value="1"/>
</dbReference>
<organism evidence="3 4">
    <name type="scientific">Alloacidobacterium dinghuense</name>
    <dbReference type="NCBI Taxonomy" id="2763107"/>
    <lineage>
        <taxon>Bacteria</taxon>
        <taxon>Pseudomonadati</taxon>
        <taxon>Acidobacteriota</taxon>
        <taxon>Terriglobia</taxon>
        <taxon>Terriglobales</taxon>
        <taxon>Acidobacteriaceae</taxon>
        <taxon>Alloacidobacterium</taxon>
    </lineage>
</organism>
<dbReference type="GO" id="GO:0015074">
    <property type="term" value="P:DNA integration"/>
    <property type="evidence" value="ECO:0007669"/>
    <property type="project" value="InterPro"/>
</dbReference>
<accession>A0A7G8BHR8</accession>
<reference evidence="3 4" key="1">
    <citation type="submission" date="2020-08" db="EMBL/GenBank/DDBJ databases">
        <title>Edaphobacter telluris sp. nov. and Acidobacterium dinghuensis sp. nov., two acidobacteria isolated from forest soil.</title>
        <authorList>
            <person name="Fu J."/>
            <person name="Qiu L."/>
        </authorList>
    </citation>
    <scope>NUCLEOTIDE SEQUENCE [LARGE SCALE GENOMIC DNA]</scope>
    <source>
        <strain evidence="3">4Y35</strain>
    </source>
</reference>
<dbReference type="PROSITE" id="PS51898">
    <property type="entry name" value="TYR_RECOMBINASE"/>
    <property type="match status" value="1"/>
</dbReference>
<proteinExistence type="predicted"/>
<evidence type="ECO:0000313" key="4">
    <source>
        <dbReference type="Proteomes" id="UP000515312"/>
    </source>
</evidence>
<keyword evidence="4" id="KW-1185">Reference proteome</keyword>
<dbReference type="RefSeq" id="WP_186743044.1">
    <property type="nucleotide sequence ID" value="NZ_CP060394.1"/>
</dbReference>
<dbReference type="InterPro" id="IPR011010">
    <property type="entry name" value="DNA_brk_join_enz"/>
</dbReference>